<dbReference type="RefSeq" id="WP_068502777.1">
    <property type="nucleotide sequence ID" value="NZ_LWQU01000160.1"/>
</dbReference>
<dbReference type="InterPro" id="IPR009050">
    <property type="entry name" value="Globin-like_sf"/>
</dbReference>
<dbReference type="PRINTS" id="PR00260">
    <property type="entry name" value="CHEMTRNSDUCR"/>
</dbReference>
<dbReference type="PROSITE" id="PS50111">
    <property type="entry name" value="CHEMOTAXIS_TRANSDUC_2"/>
    <property type="match status" value="1"/>
</dbReference>
<dbReference type="Gene3D" id="1.10.287.950">
    <property type="entry name" value="Methyl-accepting chemotaxis protein"/>
    <property type="match status" value="1"/>
</dbReference>
<dbReference type="GO" id="GO:0004888">
    <property type="term" value="F:transmembrane signaling receptor activity"/>
    <property type="evidence" value="ECO:0007669"/>
    <property type="project" value="InterPro"/>
</dbReference>
<proteinExistence type="inferred from homology"/>
<comment type="similarity">
    <text evidence="4">Belongs to the methyl-accepting chemotaxis (MCP) protein family.</text>
</comment>
<evidence type="ECO:0000259" key="6">
    <source>
        <dbReference type="PROSITE" id="PS50111"/>
    </source>
</evidence>
<keyword evidence="2" id="KW-0472">Membrane</keyword>
<dbReference type="InterPro" id="IPR012292">
    <property type="entry name" value="Globin/Proto"/>
</dbReference>
<dbReference type="InterPro" id="IPR004090">
    <property type="entry name" value="Chemotax_Me-accpt_rcpt"/>
</dbReference>
<dbReference type="SMART" id="SM00283">
    <property type="entry name" value="MA"/>
    <property type="match status" value="1"/>
</dbReference>
<dbReference type="InterPro" id="IPR004089">
    <property type="entry name" value="MCPsignal_dom"/>
</dbReference>
<dbReference type="SUPFAM" id="SSF58104">
    <property type="entry name" value="Methyl-accepting chemotaxis protein (MCP) signaling domain"/>
    <property type="match status" value="1"/>
</dbReference>
<organism evidence="8 9">
    <name type="scientific">Magnetospirillum moscoviense</name>
    <dbReference type="NCBI Taxonomy" id="1437059"/>
    <lineage>
        <taxon>Bacteria</taxon>
        <taxon>Pseudomonadati</taxon>
        <taxon>Pseudomonadota</taxon>
        <taxon>Alphaproteobacteria</taxon>
        <taxon>Rhodospirillales</taxon>
        <taxon>Rhodospirillaceae</taxon>
        <taxon>Magnetospirillum</taxon>
    </lineage>
</organism>
<evidence type="ECO:0000256" key="2">
    <source>
        <dbReference type="ARBA" id="ARBA00022519"/>
    </source>
</evidence>
<dbReference type="PANTHER" id="PTHR32089:SF112">
    <property type="entry name" value="LYSOZYME-LIKE PROTEIN-RELATED"/>
    <property type="match status" value="1"/>
</dbReference>
<dbReference type="GO" id="GO:0005886">
    <property type="term" value="C:plasma membrane"/>
    <property type="evidence" value="ECO:0007669"/>
    <property type="project" value="UniProtKB-SubCell"/>
</dbReference>
<dbReference type="InterPro" id="IPR000727">
    <property type="entry name" value="T_SNARE_dom"/>
</dbReference>
<dbReference type="Pfam" id="PF11563">
    <property type="entry name" value="Protoglobin"/>
    <property type="match status" value="1"/>
</dbReference>
<dbReference type="GO" id="GO:0020037">
    <property type="term" value="F:heme binding"/>
    <property type="evidence" value="ECO:0007669"/>
    <property type="project" value="InterPro"/>
</dbReference>
<evidence type="ECO:0000313" key="8">
    <source>
        <dbReference type="EMBL" id="OAN48533.1"/>
    </source>
</evidence>
<keyword evidence="3 5" id="KW-0807">Transducer</keyword>
<dbReference type="AlphaFoldDB" id="A0A178MJ04"/>
<dbReference type="Proteomes" id="UP000078543">
    <property type="component" value="Unassembled WGS sequence"/>
</dbReference>
<dbReference type="STRING" id="1437059.A6A05_15060"/>
<dbReference type="PROSITE" id="PS50192">
    <property type="entry name" value="T_SNARE"/>
    <property type="match status" value="1"/>
</dbReference>
<dbReference type="GO" id="GO:0006935">
    <property type="term" value="P:chemotaxis"/>
    <property type="evidence" value="ECO:0007669"/>
    <property type="project" value="InterPro"/>
</dbReference>
<comment type="caution">
    <text evidence="8">The sequence shown here is derived from an EMBL/GenBank/DDBJ whole genome shotgun (WGS) entry which is preliminary data.</text>
</comment>
<evidence type="ECO:0000256" key="1">
    <source>
        <dbReference type="ARBA" id="ARBA00004429"/>
    </source>
</evidence>
<evidence type="ECO:0000259" key="7">
    <source>
        <dbReference type="PROSITE" id="PS50192"/>
    </source>
</evidence>
<feature type="domain" description="Methyl-accepting transducer" evidence="6">
    <location>
        <begin position="180"/>
        <end position="423"/>
    </location>
</feature>
<dbReference type="OrthoDB" id="266313at2"/>
<evidence type="ECO:0000256" key="5">
    <source>
        <dbReference type="PROSITE-ProRule" id="PRU00284"/>
    </source>
</evidence>
<evidence type="ECO:0000256" key="3">
    <source>
        <dbReference type="ARBA" id="ARBA00023224"/>
    </source>
</evidence>
<comment type="subcellular location">
    <subcellularLocation>
        <location evidence="1">Cell inner membrane</location>
        <topology evidence="1">Multi-pass membrane protein</topology>
    </subcellularLocation>
</comment>
<evidence type="ECO:0000256" key="4">
    <source>
        <dbReference type="ARBA" id="ARBA00029447"/>
    </source>
</evidence>
<dbReference type="SUPFAM" id="SSF46458">
    <property type="entry name" value="Globin-like"/>
    <property type="match status" value="1"/>
</dbReference>
<sequence>MDLDRAGRLAFLKIDDETCRTLREFRDVLAKHVDGVLDEFYRHVMANAATAAKFPDPARITHAKAMQKKHWLDSVFAGNFDDTYFAKVTEIGQIHQRVGLEPRWYTAGYCFVLNMVFGLVTETYRKRPEQAARVLTAVNKAAFLDMDLATSVYIETNTAAIIARKLGAKADSFERDVKGVVQQVASAATQMEAIAQTMAGNAEETSAQSTTVAAAAEEATTNIQTVAAAAEELSSSISEISRQVSTSASIASGAMEEANRTNDMVQSLAEAAAKIGQVVKLINDIASQTNLLALNATIEAARAGEAGKGFAVVAHEVKSLATQTARATQEIGAQIAAVQNATRDAVNAIGGIARTIGEINDIAGSIAAAVEEQGAATQEIARNVSQAAQGTQEVTGTIARVSAAAYETGNAAREVLSSASDLSKNAAVLESQVDQFVRGIREA</sequence>
<dbReference type="InterPro" id="IPR039379">
    <property type="entry name" value="Protoglobin_sensor_dom"/>
</dbReference>
<dbReference type="Gene3D" id="1.10.490.10">
    <property type="entry name" value="Globins"/>
    <property type="match status" value="1"/>
</dbReference>
<dbReference type="Pfam" id="PF00015">
    <property type="entry name" value="MCPsignal"/>
    <property type="match status" value="1"/>
</dbReference>
<reference evidence="8 9" key="1">
    <citation type="submission" date="2016-04" db="EMBL/GenBank/DDBJ databases">
        <title>Draft genome sequence of freshwater magnetotactic bacteria Magnetospirillum marisnigri SP-1 and Magnetospirillum moscoviense BB-1.</title>
        <authorList>
            <person name="Koziaeva V."/>
            <person name="Dziuba M.V."/>
            <person name="Ivanov T.M."/>
            <person name="Kuznetsov B."/>
            <person name="Grouzdev D.S."/>
        </authorList>
    </citation>
    <scope>NUCLEOTIDE SEQUENCE [LARGE SCALE GENOMIC DNA]</scope>
    <source>
        <strain evidence="8 9">BB-1</strain>
    </source>
</reference>
<name>A0A178MJ04_9PROT</name>
<protein>
    <submittedName>
        <fullName evidence="8">Chemotaxis protein</fullName>
    </submittedName>
</protein>
<accession>A0A178MJ04</accession>
<evidence type="ECO:0000313" key="9">
    <source>
        <dbReference type="Proteomes" id="UP000078543"/>
    </source>
</evidence>
<dbReference type="GO" id="GO:0019825">
    <property type="term" value="F:oxygen binding"/>
    <property type="evidence" value="ECO:0007669"/>
    <property type="project" value="InterPro"/>
</dbReference>
<dbReference type="PANTHER" id="PTHR32089">
    <property type="entry name" value="METHYL-ACCEPTING CHEMOTAXIS PROTEIN MCPB"/>
    <property type="match status" value="1"/>
</dbReference>
<dbReference type="InterPro" id="IPR044398">
    <property type="entry name" value="Globin-sensor_dom"/>
</dbReference>
<feature type="domain" description="T-SNARE coiled-coil homology" evidence="7">
    <location>
        <begin position="339"/>
        <end position="401"/>
    </location>
</feature>
<dbReference type="EMBL" id="LWQU01000160">
    <property type="protein sequence ID" value="OAN48533.1"/>
    <property type="molecule type" value="Genomic_DNA"/>
</dbReference>
<keyword evidence="9" id="KW-1185">Reference proteome</keyword>
<gene>
    <name evidence="8" type="ORF">A6A05_15060</name>
</gene>
<keyword evidence="2" id="KW-0997">Cell inner membrane</keyword>
<dbReference type="CDD" id="cd01068">
    <property type="entry name" value="globin_sensor"/>
    <property type="match status" value="1"/>
</dbReference>
<keyword evidence="2" id="KW-1003">Cell membrane</keyword>
<dbReference type="GO" id="GO:0007165">
    <property type="term" value="P:signal transduction"/>
    <property type="evidence" value="ECO:0007669"/>
    <property type="project" value="UniProtKB-KW"/>
</dbReference>